<accession>D1BDQ0</accession>
<evidence type="ECO:0000256" key="3">
    <source>
        <dbReference type="RuleBase" id="RU361235"/>
    </source>
</evidence>
<dbReference type="KEGG" id="ske:Sked_11690"/>
<dbReference type="InterPro" id="IPR019826">
    <property type="entry name" value="Carboxylesterase_B_AS"/>
</dbReference>
<keyword evidence="2 3" id="KW-0378">Hydrolase</keyword>
<dbReference type="InterPro" id="IPR029058">
    <property type="entry name" value="AB_hydrolase_fold"/>
</dbReference>
<dbReference type="Proteomes" id="UP000000322">
    <property type="component" value="Chromosome"/>
</dbReference>
<protein>
    <recommendedName>
        <fullName evidence="3">Carboxylic ester hydrolase</fullName>
        <ecNumber evidence="3">3.1.1.-</ecNumber>
    </recommendedName>
</protein>
<dbReference type="HOGENOM" id="CLU_006586_16_4_11"/>
<evidence type="ECO:0000313" key="5">
    <source>
        <dbReference type="EMBL" id="ACZ21112.1"/>
    </source>
</evidence>
<dbReference type="RefSeq" id="WP_012866181.1">
    <property type="nucleotide sequence ID" value="NC_013521.1"/>
</dbReference>
<reference evidence="5 6" key="1">
    <citation type="journal article" date="2009" name="Stand. Genomic Sci.">
        <title>Complete genome sequence of Sanguibacter keddieii type strain (ST-74).</title>
        <authorList>
            <person name="Ivanova N."/>
            <person name="Sikorski J."/>
            <person name="Sims D."/>
            <person name="Brettin T."/>
            <person name="Detter J.C."/>
            <person name="Han C."/>
            <person name="Lapidus A."/>
            <person name="Copeland A."/>
            <person name="Glavina Del Rio T."/>
            <person name="Nolan M."/>
            <person name="Chen F."/>
            <person name="Lucas S."/>
            <person name="Tice H."/>
            <person name="Cheng J.F."/>
            <person name="Bruce D."/>
            <person name="Goodwin L."/>
            <person name="Pitluck S."/>
            <person name="Pati A."/>
            <person name="Mavromatis K."/>
            <person name="Chen A."/>
            <person name="Palaniappan K."/>
            <person name="D'haeseleer P."/>
            <person name="Chain P."/>
            <person name="Bristow J."/>
            <person name="Eisen J.A."/>
            <person name="Markowitz V."/>
            <person name="Hugenholtz P."/>
            <person name="Goker M."/>
            <person name="Pukall R."/>
            <person name="Klenk H.P."/>
            <person name="Kyrpides N.C."/>
        </authorList>
    </citation>
    <scope>NUCLEOTIDE SEQUENCE [LARGE SCALE GENOMIC DNA]</scope>
    <source>
        <strain evidence="6">ATCC 51767 / DSM 10542 / NCFB 3025 / ST-74</strain>
    </source>
</reference>
<dbReference type="STRING" id="446469.Sked_11690"/>
<comment type="similarity">
    <text evidence="1 3">Belongs to the type-B carboxylesterase/lipase family.</text>
</comment>
<dbReference type="eggNOG" id="COG2272">
    <property type="taxonomic scope" value="Bacteria"/>
</dbReference>
<dbReference type="OrthoDB" id="3199405at2"/>
<evidence type="ECO:0000259" key="4">
    <source>
        <dbReference type="Pfam" id="PF00135"/>
    </source>
</evidence>
<dbReference type="EC" id="3.1.1.-" evidence="3"/>
<gene>
    <name evidence="5" type="ordered locus">Sked_11690</name>
</gene>
<dbReference type="AlphaFoldDB" id="D1BDQ0"/>
<feature type="domain" description="Carboxylesterase type B" evidence="4">
    <location>
        <begin position="14"/>
        <end position="394"/>
    </location>
</feature>
<dbReference type="PANTHER" id="PTHR11559">
    <property type="entry name" value="CARBOXYLESTERASE"/>
    <property type="match status" value="1"/>
</dbReference>
<dbReference type="ESTHER" id="sanks-d1bdq0">
    <property type="family name" value="Carb_B_Bacteria"/>
</dbReference>
<evidence type="ECO:0000256" key="1">
    <source>
        <dbReference type="ARBA" id="ARBA00005964"/>
    </source>
</evidence>
<dbReference type="InterPro" id="IPR050309">
    <property type="entry name" value="Type-B_Carboxylest/Lipase"/>
</dbReference>
<sequence>MSDDVSRPDSGRAHQDQSAGVRSWLGIRYATAERFRPPVLVELDESAPTSAYGAAPFQTPPPVPPLGAEPDEDCHFLNVWAPEHVTDEPLPVYVSVYGGGFEHGAGSAWTQDGAVLAATGRVVVVSPSYRVGALGFVSLDAYGSPFEGAHNLGLQDLVTALAWVKENIRAFGGDPDQVCVVGESAGGFLTAALPAVRAADGLFARLSVHSAGASRIVPPQRAESMAADLLSDLGATDELARLMGVPAADLVDAQSRIVARDIGIRNGPSPHALGVVDDSASLAPVLSEHPLESFASGRVAHVPLLVSATQDEIALFRAAAQDTFDPDSLSAVVAEVTSWGVGDERARRLVDGFSATLGEGASPGEIRERILSDYVYRLPVVRLAQTHAASGGQAHLLLIGGADGLPAGHACDVPGLIGRHLPDASAAAVRRDDQLTDAVLDFVTGDGPSWGCTEVDELRAHGIGELREDATAQLRTVLEVWDGIPRP</sequence>
<name>D1BDQ0_SANKS</name>
<dbReference type="Pfam" id="PF00135">
    <property type="entry name" value="COesterase"/>
    <property type="match status" value="1"/>
</dbReference>
<evidence type="ECO:0000313" key="6">
    <source>
        <dbReference type="Proteomes" id="UP000000322"/>
    </source>
</evidence>
<dbReference type="GO" id="GO:0016787">
    <property type="term" value="F:hydrolase activity"/>
    <property type="evidence" value="ECO:0007669"/>
    <property type="project" value="UniProtKB-KW"/>
</dbReference>
<dbReference type="EMBL" id="CP001819">
    <property type="protein sequence ID" value="ACZ21112.1"/>
    <property type="molecule type" value="Genomic_DNA"/>
</dbReference>
<dbReference type="PROSITE" id="PS00122">
    <property type="entry name" value="CARBOXYLESTERASE_B_1"/>
    <property type="match status" value="1"/>
</dbReference>
<keyword evidence="6" id="KW-1185">Reference proteome</keyword>
<dbReference type="SUPFAM" id="SSF53474">
    <property type="entry name" value="alpha/beta-Hydrolases"/>
    <property type="match status" value="1"/>
</dbReference>
<dbReference type="Gene3D" id="3.40.50.1820">
    <property type="entry name" value="alpha/beta hydrolase"/>
    <property type="match status" value="1"/>
</dbReference>
<organism evidence="5 6">
    <name type="scientific">Sanguibacter keddieii (strain ATCC 51767 / DSM 10542 / NCFB 3025 / ST-74)</name>
    <dbReference type="NCBI Taxonomy" id="446469"/>
    <lineage>
        <taxon>Bacteria</taxon>
        <taxon>Bacillati</taxon>
        <taxon>Actinomycetota</taxon>
        <taxon>Actinomycetes</taxon>
        <taxon>Micrococcales</taxon>
        <taxon>Sanguibacteraceae</taxon>
        <taxon>Sanguibacter</taxon>
    </lineage>
</organism>
<proteinExistence type="inferred from homology"/>
<evidence type="ECO:0000256" key="2">
    <source>
        <dbReference type="ARBA" id="ARBA00022801"/>
    </source>
</evidence>
<dbReference type="InterPro" id="IPR002018">
    <property type="entry name" value="CarbesteraseB"/>
</dbReference>